<gene>
    <name evidence="1" type="ORF">A19Y_4320</name>
</gene>
<dbReference type="PATRIC" id="fig|388467.6.peg.4258"/>
<organism evidence="1 2">
    <name type="scientific">Planktothrix agardhii (strain NIVA-CYA 126/8)</name>
    <dbReference type="NCBI Taxonomy" id="388467"/>
    <lineage>
        <taxon>Bacteria</taxon>
        <taxon>Bacillati</taxon>
        <taxon>Cyanobacteriota</taxon>
        <taxon>Cyanophyceae</taxon>
        <taxon>Oscillatoriophycideae</taxon>
        <taxon>Oscillatoriales</taxon>
        <taxon>Microcoleaceae</taxon>
        <taxon>Planktothrix</taxon>
    </lineage>
</organism>
<protein>
    <submittedName>
        <fullName evidence="1">Uncharacterized protein</fullName>
    </submittedName>
</protein>
<evidence type="ECO:0000313" key="1">
    <source>
        <dbReference type="EMBL" id="KEI68997.1"/>
    </source>
</evidence>
<keyword evidence="2" id="KW-1185">Reference proteome</keyword>
<dbReference type="EMBL" id="CM002803">
    <property type="protein sequence ID" value="KEI68997.1"/>
    <property type="molecule type" value="Genomic_DNA"/>
</dbReference>
<dbReference type="eggNOG" id="ENOG5031GPG">
    <property type="taxonomic scope" value="Bacteria"/>
</dbReference>
<reference evidence="1 2" key="1">
    <citation type="journal article" date="2014" name="Appl. Environ. Microbiol.">
        <title>Elucidation of insertion elements encoded on plasmids and in vitro construction of shuttle vectors from the toxic cyanobacterium Planktothrix.</title>
        <authorList>
            <person name="Christiansen G."/>
            <person name="Goesmann A."/>
            <person name="Kurmayer R."/>
        </authorList>
    </citation>
    <scope>NUCLEOTIDE SEQUENCE [LARGE SCALE GENOMIC DNA]</scope>
    <source>
        <strain evidence="1 2">NIVA-CYA 126/8</strain>
    </source>
</reference>
<proteinExistence type="predicted"/>
<name>A0A073CM49_PLAA1</name>
<sequence length="221" mass="24640">MEKSQKIKLDMNRNKKFTKGATLFLTGLATVGLVLGEAVFSSASAAQQLFCNGRMNNGWTYSAQFLNGRFTEIRWERSGQPPIVSNLSFQSTNNARQPVYTGSIMAATMVTLVDLSRGNVRPGSQISVTAEEWGTSTGNCGLSSGNSMGNSSDWFTNARKNLIGSNENQARRWLTRNNFVFNQTMEHTNRRIIERWSRNNPNGVIDVIFVNNRVSDVVMVR</sequence>
<evidence type="ECO:0000313" key="2">
    <source>
        <dbReference type="Proteomes" id="UP000027395"/>
    </source>
</evidence>
<dbReference type="Proteomes" id="UP000027395">
    <property type="component" value="Chromosome"/>
</dbReference>
<dbReference type="AlphaFoldDB" id="A0A073CM49"/>
<dbReference type="HOGENOM" id="CLU_1249676_0_0_3"/>
<accession>A0A073CM49</accession>